<dbReference type="GO" id="GO:0016491">
    <property type="term" value="F:oxidoreductase activity"/>
    <property type="evidence" value="ECO:0007669"/>
    <property type="project" value="UniProtKB-KW"/>
</dbReference>
<gene>
    <name evidence="4" type="ORF">OC842_000855</name>
</gene>
<dbReference type="GO" id="GO:0005829">
    <property type="term" value="C:cytosol"/>
    <property type="evidence" value="ECO:0007669"/>
    <property type="project" value="TreeGrafter"/>
</dbReference>
<evidence type="ECO:0000256" key="2">
    <source>
        <dbReference type="ARBA" id="ARBA00022857"/>
    </source>
</evidence>
<evidence type="ECO:0000313" key="5">
    <source>
        <dbReference type="Proteomes" id="UP001176521"/>
    </source>
</evidence>
<dbReference type="SUPFAM" id="SSF51735">
    <property type="entry name" value="NAD(P)-binding Rossmann-fold domains"/>
    <property type="match status" value="1"/>
</dbReference>
<evidence type="ECO:0000256" key="1">
    <source>
        <dbReference type="ARBA" id="ARBA00006484"/>
    </source>
</evidence>
<keyword evidence="5" id="KW-1185">Reference proteome</keyword>
<dbReference type="Gene3D" id="3.40.50.720">
    <property type="entry name" value="NAD(P)-binding Rossmann-like Domain"/>
    <property type="match status" value="1"/>
</dbReference>
<dbReference type="InterPro" id="IPR020904">
    <property type="entry name" value="Sc_DH/Rdtase_CS"/>
</dbReference>
<dbReference type="InterPro" id="IPR002347">
    <property type="entry name" value="SDR_fam"/>
</dbReference>
<proteinExistence type="inferred from homology"/>
<dbReference type="PRINTS" id="PR00081">
    <property type="entry name" value="GDHRDH"/>
</dbReference>
<sequence>MAKADVRPRTHTDADARIEAHNTFPFTLRSDSIPTLSYVAHNLACSFATLLGSIGALVLTASVFVPLGVVGSLRAAGKAVHAARATTAATQEGSKVVIITGASAGIGEAIAETLVHDFLREAFTSARSRSAARTTAEGDHKTAPTLTLILTGRNEDRLEDTARRLREMAAARTETEAVLKVECRALDQGDLRVNDLAKALVRDTLAEHGRIDLLIANAGISGHYAENAPGLTPHSSQPPTKWGLDAATQLTQTNVVGTLALVLSVWEAMRDQPVRAGKQGQIVVTGSSAAFFGPPSFAVYSASKSYLYHFVQDLRQISFAYNIAVSLVSPGFILTSQTRSMRGTGGWYPLSQMGSVDDMARAAVDGAVHENRGVTFWPLGHNLPLYGCRGLNPLCEELGRWVATRVNAVSNLIS</sequence>
<dbReference type="EMBL" id="JAPDMQ010000027">
    <property type="protein sequence ID" value="KAK0539664.1"/>
    <property type="molecule type" value="Genomic_DNA"/>
</dbReference>
<evidence type="ECO:0000313" key="4">
    <source>
        <dbReference type="EMBL" id="KAK0539664.1"/>
    </source>
</evidence>
<name>A0AAN6JMQ6_9BASI</name>
<dbReference type="Proteomes" id="UP001176521">
    <property type="component" value="Unassembled WGS sequence"/>
</dbReference>
<dbReference type="InterPro" id="IPR036291">
    <property type="entry name" value="NAD(P)-bd_dom_sf"/>
</dbReference>
<keyword evidence="3" id="KW-0560">Oxidoreductase</keyword>
<comment type="caution">
    <text evidence="4">The sequence shown here is derived from an EMBL/GenBank/DDBJ whole genome shotgun (WGS) entry which is preliminary data.</text>
</comment>
<dbReference type="PANTHER" id="PTHR43391">
    <property type="entry name" value="RETINOL DEHYDROGENASE-RELATED"/>
    <property type="match status" value="1"/>
</dbReference>
<dbReference type="AlphaFoldDB" id="A0AAN6JMQ6"/>
<evidence type="ECO:0000256" key="3">
    <source>
        <dbReference type="ARBA" id="ARBA00023002"/>
    </source>
</evidence>
<reference evidence="4" key="1">
    <citation type="journal article" date="2023" name="PhytoFront">
        <title>Draft Genome Resources of Seven Strains of Tilletia horrida, Causal Agent of Kernel Smut of Rice.</title>
        <authorList>
            <person name="Khanal S."/>
            <person name="Antony Babu S."/>
            <person name="Zhou X.G."/>
        </authorList>
    </citation>
    <scope>NUCLEOTIDE SEQUENCE</scope>
    <source>
        <strain evidence="4">TX3</strain>
    </source>
</reference>
<organism evidence="4 5">
    <name type="scientific">Tilletia horrida</name>
    <dbReference type="NCBI Taxonomy" id="155126"/>
    <lineage>
        <taxon>Eukaryota</taxon>
        <taxon>Fungi</taxon>
        <taxon>Dikarya</taxon>
        <taxon>Basidiomycota</taxon>
        <taxon>Ustilaginomycotina</taxon>
        <taxon>Exobasidiomycetes</taxon>
        <taxon>Tilletiales</taxon>
        <taxon>Tilletiaceae</taxon>
        <taxon>Tilletia</taxon>
    </lineage>
</organism>
<accession>A0AAN6JMQ6</accession>
<dbReference type="PANTHER" id="PTHR43391:SF14">
    <property type="entry name" value="DEHYDROGENASE_REDUCTASE SDR FAMILY PROTEIN 7-LIKE"/>
    <property type="match status" value="1"/>
</dbReference>
<dbReference type="CDD" id="cd05233">
    <property type="entry name" value="SDR_c"/>
    <property type="match status" value="1"/>
</dbReference>
<protein>
    <recommendedName>
        <fullName evidence="6">NAD(P)-binding protein</fullName>
    </recommendedName>
</protein>
<comment type="similarity">
    <text evidence="1">Belongs to the short-chain dehydrogenases/reductases (SDR) family.</text>
</comment>
<evidence type="ECO:0008006" key="6">
    <source>
        <dbReference type="Google" id="ProtNLM"/>
    </source>
</evidence>
<dbReference type="Pfam" id="PF00106">
    <property type="entry name" value="adh_short"/>
    <property type="match status" value="1"/>
</dbReference>
<dbReference type="PROSITE" id="PS00061">
    <property type="entry name" value="ADH_SHORT"/>
    <property type="match status" value="1"/>
</dbReference>
<keyword evidence="2" id="KW-0521">NADP</keyword>